<dbReference type="GO" id="GO:0016757">
    <property type="term" value="F:glycosyltransferase activity"/>
    <property type="evidence" value="ECO:0007669"/>
    <property type="project" value="InterPro"/>
</dbReference>
<organism evidence="2 3">
    <name type="scientific">Melghirimyces profundicolus</name>
    <dbReference type="NCBI Taxonomy" id="1242148"/>
    <lineage>
        <taxon>Bacteria</taxon>
        <taxon>Bacillati</taxon>
        <taxon>Bacillota</taxon>
        <taxon>Bacilli</taxon>
        <taxon>Bacillales</taxon>
        <taxon>Thermoactinomycetaceae</taxon>
        <taxon>Melghirimyces</taxon>
    </lineage>
</organism>
<dbReference type="Gene3D" id="3.40.50.2000">
    <property type="entry name" value="Glycogen Phosphorylase B"/>
    <property type="match status" value="1"/>
</dbReference>
<dbReference type="InterPro" id="IPR050194">
    <property type="entry name" value="Glycosyltransferase_grp1"/>
</dbReference>
<comment type="caution">
    <text evidence="2">The sequence shown here is derived from an EMBL/GenBank/DDBJ whole genome shotgun (WGS) entry which is preliminary data.</text>
</comment>
<dbReference type="Pfam" id="PF00534">
    <property type="entry name" value="Glycos_transf_1"/>
    <property type="match status" value="1"/>
</dbReference>
<evidence type="ECO:0000259" key="1">
    <source>
        <dbReference type="Pfam" id="PF00534"/>
    </source>
</evidence>
<dbReference type="OrthoDB" id="9795068at2"/>
<evidence type="ECO:0000313" key="3">
    <source>
        <dbReference type="Proteomes" id="UP000244240"/>
    </source>
</evidence>
<keyword evidence="3" id="KW-1185">Reference proteome</keyword>
<proteinExistence type="predicted"/>
<protein>
    <submittedName>
        <fullName evidence="2">Glycosyltransferase involved in cell wall biosynthesis</fullName>
    </submittedName>
</protein>
<dbReference type="PANTHER" id="PTHR45947">
    <property type="entry name" value="SULFOQUINOVOSYL TRANSFERASE SQD2"/>
    <property type="match status" value="1"/>
</dbReference>
<sequence>MRDYRHRLAILNNNISPYRIPVYSLIGENFNTTVLFSGREDNRTTWAGLENRLREKGLSAKRSWGFTIKYKRKRDGQVFDRHYLHINLGYIWDLFRERPDAVITIEMGFRTIAALVYGALSRKPVWVWWGGTLHTESTRGPFKRIVRRLLARWVRHWISYGQTSTEYLMSIGVSRERILQIQNCVDETFFNRPVKPAIMLKQKPVLLYVGQLIGRKGVRLLLEAAARMQEEGHRFSLLLVGEGAERESLVSYARELGLVDVYFHPAQPPEKMPAIYRSADCLVFPTLEDVWGLVVNEAMWSGIPVLASKYAGCAPEIVPTKQGFDPLNPSDFDRALRLALTGELNPPDTSSLKTYRQVADMIINDIQREVQKR</sequence>
<feature type="domain" description="Glycosyl transferase family 1" evidence="1">
    <location>
        <begin position="201"/>
        <end position="343"/>
    </location>
</feature>
<dbReference type="InterPro" id="IPR001296">
    <property type="entry name" value="Glyco_trans_1"/>
</dbReference>
<dbReference type="PANTHER" id="PTHR45947:SF3">
    <property type="entry name" value="SULFOQUINOVOSYL TRANSFERASE SQD2"/>
    <property type="match status" value="1"/>
</dbReference>
<accession>A0A2T6BCE9</accession>
<dbReference type="SUPFAM" id="SSF53756">
    <property type="entry name" value="UDP-Glycosyltransferase/glycogen phosphorylase"/>
    <property type="match status" value="1"/>
</dbReference>
<dbReference type="RefSeq" id="WP_108025579.1">
    <property type="nucleotide sequence ID" value="NZ_QBKR01000026.1"/>
</dbReference>
<name>A0A2T6BCE9_9BACL</name>
<dbReference type="EMBL" id="QBKR01000026">
    <property type="protein sequence ID" value="PTX53733.1"/>
    <property type="molecule type" value="Genomic_DNA"/>
</dbReference>
<gene>
    <name evidence="2" type="ORF">C8P63_12619</name>
</gene>
<dbReference type="AlphaFoldDB" id="A0A2T6BCE9"/>
<dbReference type="CDD" id="cd03801">
    <property type="entry name" value="GT4_PimA-like"/>
    <property type="match status" value="1"/>
</dbReference>
<reference evidence="2 3" key="1">
    <citation type="submission" date="2018-04" db="EMBL/GenBank/DDBJ databases">
        <title>Genomic Encyclopedia of Archaeal and Bacterial Type Strains, Phase II (KMG-II): from individual species to whole genera.</title>
        <authorList>
            <person name="Goeker M."/>
        </authorList>
    </citation>
    <scope>NUCLEOTIDE SEQUENCE [LARGE SCALE GENOMIC DNA]</scope>
    <source>
        <strain evidence="2 3">DSM 45787</strain>
    </source>
</reference>
<evidence type="ECO:0000313" key="2">
    <source>
        <dbReference type="EMBL" id="PTX53733.1"/>
    </source>
</evidence>
<dbReference type="Proteomes" id="UP000244240">
    <property type="component" value="Unassembled WGS sequence"/>
</dbReference>
<keyword evidence="2" id="KW-0808">Transferase</keyword>